<feature type="region of interest" description="Disordered" evidence="1">
    <location>
        <begin position="261"/>
        <end position="295"/>
    </location>
</feature>
<protein>
    <submittedName>
        <fullName evidence="4">Transmembrane protein 26-like</fullName>
    </submittedName>
</protein>
<evidence type="ECO:0000313" key="3">
    <source>
        <dbReference type="Proteomes" id="UP000085678"/>
    </source>
</evidence>
<feature type="transmembrane region" description="Helical" evidence="2">
    <location>
        <begin position="36"/>
        <end position="56"/>
    </location>
</feature>
<feature type="compositionally biased region" description="Low complexity" evidence="1">
    <location>
        <begin position="277"/>
        <end position="288"/>
    </location>
</feature>
<dbReference type="OMA" id="CCESEIT"/>
<dbReference type="GeneID" id="106161017"/>
<dbReference type="InterPro" id="IPR019169">
    <property type="entry name" value="Transmembrane_26"/>
</dbReference>
<dbReference type="Pfam" id="PF09772">
    <property type="entry name" value="Tmem26"/>
    <property type="match status" value="2"/>
</dbReference>
<dbReference type="PANTHER" id="PTHR22168">
    <property type="entry name" value="TMEM26 PROTEIN"/>
    <property type="match status" value="1"/>
</dbReference>
<dbReference type="OrthoDB" id="10042902at2759"/>
<sequence length="374" mass="41788">MGNFAAFVAVATRLIFACHSLVAIWRVTQIRPEGDYWWLLASSLGLLLLETLIIVAKKKGEEWKGYCPSFLFYLMSVVPAIWFIELDKIERIRTNTTTTNESTEWSMQFGIGIPDEVTFSLNFTAGEWALYIEQSLLVVLILGRWLLPKGELTRDELSHLLLVYLGLASDIIDFFGIIGFFIDKNKLPDMEFILSILAAWSWSLLQFTFVLTGRRKRMPKMATVTPATSLSHCSSSKTGLPNENRQMDTFIESLDGDGISNISTGTVSKEDVRTEISGSPSAGSSSRNGTDDITDDNGGGNEVVCLYRCCESEITGILVIVFMQDLPFFVIRVVAIAYYGLSSYTMLFFVCKNAIVLCLQVYRLIALRTENAAD</sequence>
<gene>
    <name evidence="4" type="primary">LOC106161017</name>
</gene>
<feature type="transmembrane region" description="Helical" evidence="2">
    <location>
        <begin position="128"/>
        <end position="147"/>
    </location>
</feature>
<reference evidence="4" key="1">
    <citation type="submission" date="2025-08" db="UniProtKB">
        <authorList>
            <consortium name="RefSeq"/>
        </authorList>
    </citation>
    <scope>IDENTIFICATION</scope>
    <source>
        <tissue evidence="4">Gonads</tissue>
    </source>
</reference>
<keyword evidence="2" id="KW-0472">Membrane</keyword>
<keyword evidence="2" id="KW-0812">Transmembrane</keyword>
<feature type="transmembrane region" description="Helical" evidence="2">
    <location>
        <begin position="159"/>
        <end position="180"/>
    </location>
</feature>
<feature type="transmembrane region" description="Helical" evidence="2">
    <location>
        <begin position="192"/>
        <end position="211"/>
    </location>
</feature>
<evidence type="ECO:0000256" key="2">
    <source>
        <dbReference type="SAM" id="Phobius"/>
    </source>
</evidence>
<organism evidence="3 4">
    <name type="scientific">Lingula anatina</name>
    <name type="common">Brachiopod</name>
    <name type="synonym">Lingula unguis</name>
    <dbReference type="NCBI Taxonomy" id="7574"/>
    <lineage>
        <taxon>Eukaryota</taxon>
        <taxon>Metazoa</taxon>
        <taxon>Spiralia</taxon>
        <taxon>Lophotrochozoa</taxon>
        <taxon>Brachiopoda</taxon>
        <taxon>Linguliformea</taxon>
        <taxon>Lingulata</taxon>
        <taxon>Lingulida</taxon>
        <taxon>Linguloidea</taxon>
        <taxon>Lingulidae</taxon>
        <taxon>Lingula</taxon>
    </lineage>
</organism>
<proteinExistence type="predicted"/>
<dbReference type="RefSeq" id="XP_013393298.1">
    <property type="nucleotide sequence ID" value="XM_013537844.1"/>
</dbReference>
<feature type="transmembrane region" description="Helical" evidence="2">
    <location>
        <begin position="346"/>
        <end position="365"/>
    </location>
</feature>
<evidence type="ECO:0000256" key="1">
    <source>
        <dbReference type="SAM" id="MobiDB-lite"/>
    </source>
</evidence>
<dbReference type="KEGG" id="lak:106161017"/>
<dbReference type="Proteomes" id="UP000085678">
    <property type="component" value="Unplaced"/>
</dbReference>
<keyword evidence="2" id="KW-1133">Transmembrane helix</keyword>
<dbReference type="AlphaFoldDB" id="A0A1S3I500"/>
<evidence type="ECO:0000313" key="4">
    <source>
        <dbReference type="RefSeq" id="XP_013393298.1"/>
    </source>
</evidence>
<dbReference type="PANTHER" id="PTHR22168:SF7">
    <property type="entry name" value="TRANSMEMBRANE PROTEIN 26-LIKE"/>
    <property type="match status" value="1"/>
</dbReference>
<feature type="transmembrane region" description="Helical" evidence="2">
    <location>
        <begin position="63"/>
        <end position="84"/>
    </location>
</feature>
<feature type="transmembrane region" description="Helical" evidence="2">
    <location>
        <begin position="317"/>
        <end position="340"/>
    </location>
</feature>
<dbReference type="InParanoid" id="A0A1S3I500"/>
<accession>A0A1S3I500</accession>
<name>A0A1S3I500_LINAN</name>
<keyword evidence="3" id="KW-1185">Reference proteome</keyword>